<gene>
    <name evidence="3" type="ORF">D9613_012832</name>
</gene>
<keyword evidence="4" id="KW-1185">Reference proteome</keyword>
<reference evidence="3 4" key="1">
    <citation type="submission" date="2019-12" db="EMBL/GenBank/DDBJ databases">
        <authorList>
            <person name="Floudas D."/>
            <person name="Bentzer J."/>
            <person name="Ahren D."/>
            <person name="Johansson T."/>
            <person name="Persson P."/>
            <person name="Tunlid A."/>
        </authorList>
    </citation>
    <scope>NUCLEOTIDE SEQUENCE [LARGE SCALE GENOMIC DNA]</scope>
    <source>
        <strain evidence="3 4">CBS 102.39</strain>
    </source>
</reference>
<evidence type="ECO:0000313" key="4">
    <source>
        <dbReference type="Proteomes" id="UP000521872"/>
    </source>
</evidence>
<dbReference type="AlphaFoldDB" id="A0A8H4R1K7"/>
<dbReference type="InterPro" id="IPR027417">
    <property type="entry name" value="P-loop_NTPase"/>
</dbReference>
<evidence type="ECO:0000256" key="1">
    <source>
        <dbReference type="ARBA" id="ARBA00022737"/>
    </source>
</evidence>
<dbReference type="EMBL" id="JAACJL010000005">
    <property type="protein sequence ID" value="KAF4621694.1"/>
    <property type="molecule type" value="Genomic_DNA"/>
</dbReference>
<name>A0A8H4R1K7_9AGAR</name>
<comment type="caution">
    <text evidence="3">The sequence shown here is derived from an EMBL/GenBank/DDBJ whole genome shotgun (WGS) entry which is preliminary data.</text>
</comment>
<organism evidence="3 4">
    <name type="scientific">Agrocybe pediades</name>
    <dbReference type="NCBI Taxonomy" id="84607"/>
    <lineage>
        <taxon>Eukaryota</taxon>
        <taxon>Fungi</taxon>
        <taxon>Dikarya</taxon>
        <taxon>Basidiomycota</taxon>
        <taxon>Agaricomycotina</taxon>
        <taxon>Agaricomycetes</taxon>
        <taxon>Agaricomycetidae</taxon>
        <taxon>Agaricales</taxon>
        <taxon>Agaricineae</taxon>
        <taxon>Strophariaceae</taxon>
        <taxon>Agrocybe</taxon>
    </lineage>
</organism>
<evidence type="ECO:0000313" key="3">
    <source>
        <dbReference type="EMBL" id="KAF4621694.1"/>
    </source>
</evidence>
<dbReference type="Proteomes" id="UP000521872">
    <property type="component" value="Unassembled WGS sequence"/>
</dbReference>
<sequence>MTQPEPQLQPSMMHLSHTILNDPTFNQHNFYHQSGAPPGYLRLIENVSIAALHDSVHAADPPKPNTRHVAIIQCIIDWVVGVDPNLSGKSILWLEGGAGARKSAIARSVAKRCSDEGLLLGTFFFGAADSTRNHVGNLVATISSQIGIVLPEFRDTVAAFVEEDPLIFGRSIKTQFSTLIIRPLSKVLANRAAASTTTPRLIIIDGLNECSSIDSQQGLLFTLQEASNDPMSPIRFLVCSRPESHLNSALCSSDMVPILHKIFLDDDHVARQASAPSSGTSSALIFPTATPSTLEAGPSGTACSHCQDKGKERMHLNPHDREEIDRLARRTHNDLQFYQEWGRQFMRAMDTRVHLEGLGAKPL</sequence>
<dbReference type="InterPro" id="IPR056884">
    <property type="entry name" value="NPHP3-like_N"/>
</dbReference>
<evidence type="ECO:0000259" key="2">
    <source>
        <dbReference type="Pfam" id="PF24883"/>
    </source>
</evidence>
<feature type="domain" description="Nephrocystin 3-like N-terminal" evidence="2">
    <location>
        <begin position="87"/>
        <end position="241"/>
    </location>
</feature>
<keyword evidence="1" id="KW-0677">Repeat</keyword>
<dbReference type="Pfam" id="PF24883">
    <property type="entry name" value="NPHP3_N"/>
    <property type="match status" value="1"/>
</dbReference>
<dbReference type="Gene3D" id="3.40.50.300">
    <property type="entry name" value="P-loop containing nucleotide triphosphate hydrolases"/>
    <property type="match status" value="1"/>
</dbReference>
<proteinExistence type="predicted"/>
<protein>
    <recommendedName>
        <fullName evidence="2">Nephrocystin 3-like N-terminal domain-containing protein</fullName>
    </recommendedName>
</protein>
<accession>A0A8H4R1K7</accession>
<dbReference type="SUPFAM" id="SSF52540">
    <property type="entry name" value="P-loop containing nucleoside triphosphate hydrolases"/>
    <property type="match status" value="1"/>
</dbReference>